<evidence type="ECO:0000256" key="10">
    <source>
        <dbReference type="ARBA" id="ARBA00023295"/>
    </source>
</evidence>
<feature type="region of interest" description="Disordered" evidence="13">
    <location>
        <begin position="1731"/>
        <end position="1773"/>
    </location>
</feature>
<keyword evidence="8" id="KW-1015">Disulfide bond</keyword>
<dbReference type="GO" id="GO:0005576">
    <property type="term" value="C:extracellular region"/>
    <property type="evidence" value="ECO:0007669"/>
    <property type="project" value="InterPro"/>
</dbReference>
<evidence type="ECO:0000256" key="6">
    <source>
        <dbReference type="ARBA" id="ARBA00022801"/>
    </source>
</evidence>
<proteinExistence type="inferred from homology"/>
<feature type="compositionally biased region" description="Polar residues" evidence="13">
    <location>
        <begin position="1359"/>
        <end position="1373"/>
    </location>
</feature>
<feature type="compositionally biased region" description="Polar residues" evidence="13">
    <location>
        <begin position="682"/>
        <end position="696"/>
    </location>
</feature>
<feature type="region of interest" description="Disordered" evidence="13">
    <location>
        <begin position="646"/>
        <end position="676"/>
    </location>
</feature>
<dbReference type="PROSITE" id="PS50940">
    <property type="entry name" value="CHIT_BIND_II"/>
    <property type="match status" value="1"/>
</dbReference>
<dbReference type="InterPro" id="IPR002557">
    <property type="entry name" value="Chitin-bd_dom"/>
</dbReference>
<feature type="compositionally biased region" description="Low complexity" evidence="13">
    <location>
        <begin position="1740"/>
        <end position="1751"/>
    </location>
</feature>
<keyword evidence="4" id="KW-0147">Chitin-binding</keyword>
<dbReference type="Gene3D" id="3.20.20.80">
    <property type="entry name" value="Glycosidases"/>
    <property type="match status" value="1"/>
</dbReference>
<protein>
    <recommendedName>
        <fullName evidence="3">chitinase</fullName>
        <ecNumber evidence="3">3.2.1.14</ecNumber>
    </recommendedName>
</protein>
<accession>A0A1J1I701</accession>
<feature type="compositionally biased region" description="Basic residues" evidence="13">
    <location>
        <begin position="1482"/>
        <end position="1493"/>
    </location>
</feature>
<feature type="region of interest" description="Disordered" evidence="13">
    <location>
        <begin position="538"/>
        <end position="562"/>
    </location>
</feature>
<evidence type="ECO:0000256" key="11">
    <source>
        <dbReference type="ARBA" id="ARBA00023326"/>
    </source>
</evidence>
<feature type="region of interest" description="Disordered" evidence="13">
    <location>
        <begin position="1380"/>
        <end position="1516"/>
    </location>
</feature>
<dbReference type="CDD" id="cd02872">
    <property type="entry name" value="GH18_chitolectin_chitotriosidase"/>
    <property type="match status" value="1"/>
</dbReference>
<evidence type="ECO:0000256" key="14">
    <source>
        <dbReference type="SAM" id="SignalP"/>
    </source>
</evidence>
<dbReference type="FunFam" id="3.20.20.80:FF:000007">
    <property type="entry name" value="Acidic mammalian chitinase"/>
    <property type="match status" value="1"/>
</dbReference>
<dbReference type="Gene3D" id="2.170.140.10">
    <property type="entry name" value="Chitin binding domain"/>
    <property type="match status" value="1"/>
</dbReference>
<dbReference type="GO" id="GO:0006032">
    <property type="term" value="P:chitin catabolic process"/>
    <property type="evidence" value="ECO:0007669"/>
    <property type="project" value="UniProtKB-KW"/>
</dbReference>
<dbReference type="EC" id="3.2.1.14" evidence="3"/>
<feature type="compositionally biased region" description="Basic and acidic residues" evidence="13">
    <location>
        <begin position="741"/>
        <end position="754"/>
    </location>
</feature>
<keyword evidence="5 14" id="KW-0732">Signal</keyword>
<dbReference type="PANTHER" id="PTHR11177">
    <property type="entry name" value="CHITINASE"/>
    <property type="match status" value="1"/>
</dbReference>
<evidence type="ECO:0000256" key="13">
    <source>
        <dbReference type="SAM" id="MobiDB-lite"/>
    </source>
</evidence>
<dbReference type="InterPro" id="IPR029070">
    <property type="entry name" value="Chitinase_insertion_sf"/>
</dbReference>
<evidence type="ECO:0000256" key="3">
    <source>
        <dbReference type="ARBA" id="ARBA00012729"/>
    </source>
</evidence>
<feature type="compositionally biased region" description="Polar residues" evidence="13">
    <location>
        <begin position="1177"/>
        <end position="1188"/>
    </location>
</feature>
<sequence>MLMHKLGIVAIILCALIDYSIAEPRVVCYYTNWSVYRPGTAKFNPQNINPYLCTHLIYAFGGFTKDNQLKPFDKYQDIEQGGYAKFTGLKTYNKELKTMLAIGGWNEGSTRFSPLVASSERRSQLIKNAIKFLRQNKFDGLDLDWEYPAFRDGGKARDRDNYAKLVQELREEFQREHDKTGRPRLLLTMAVPAGLEYIDKGYDVPKLNKHLDWFNLLSYDYHSAYEPSVNHHAPLYPIEEENEYSYDTDLNINSTINYYLKAGASRDKLVLGIPTYGRSYTLFNAESNEIGAPADGPGDQGDATREKGYLAYYEICQSINEEDSQWTVVQPNPDALGPYAYNDNQWVGYDDEEIVRKKSKFVVEQNLGGIMFWSIDNDDFRGLCNGKPYPLIEAAKEAYFDGISNGVPTRNTISSGRKQVKVATTTTKRPDSRSKSGGKFTTPPPPTTPDPGSDFKCEDEGFYAHPRDCKKYFWCLEAAGLGIVAHQFTCPSGLYFNKAADSCDYTRNVLCSKTTTTKTTTTTTEEPVTRTTTTRAAAVSTRTNPLYRSPSRTTQRTTTTTEYVEPITEQPELDQEDPRVIKELIDLIKKVGGVEELEKQLNLHEEGGTVTLSSKSDSRVTTSSPISKSLYDKIKNRASVLKTKPAFNGASQPERVLERTEVKERSTTSTTEASLVSRKYQTVNRFSRPGPQSSGIESLPESDAVLIEKPQYTVISRRKPAKPAVVVENDYNGDSESSSVEDIKKSEEKSEKFSGKQKYASISRLRRPQVQVIDDENDSDEEEEDIFPLRSSVTQQSTPSRSTSKYVNLSRRRSTTSAPDVERIDDAEEETTTTTTTPSRRRLSESTPTQKTVLSVNINRNKIQSNIQDNIDTIKTLEKEILTGNKNTLDDDDNFDNIIALPTEPVTDNVPFPENIFTTGTPSSTTPPTTTPQSIQVTESANQSESLNDILDDGSNEIDPETTTLIIDLGIIDSGKSNLIDILSFREKSNSLAPRPFSRPSFTRTRPTVSSRNEFSTSTKSSTTTQEPTSKSTRSIRRRPTRQFTTVADTDNDLESTTRGHYTYRPGYRGTARFRPSTTRSGEYEYKDNLPFNSYDPIENNRLRSLSYDRASKRPKASTESSDNPTTEGSTRRRLNTSRRSFTSAANNPTRNEENQTVEPSSTTEGTTRRRLITSRRFFSSTTNNPISNEEEEQTTEQRIVEAKNYFNLEKGERPERIRFELAVGRKIDFGFKPTKIENKTSENDSSKVTVITGPLNKSPLVSSRDYKQGHVEEIPLTNIEKTETVTVQSFSDKLDLSEIPLNKSDIESFVRDEDLRTDSLAETTTRKARLRPSKIGFLKRSQVVSESIEDVVEETTSNAIDNNSKQESTTSRLRFRPSRIGFAQRTQTESTSTETQTQTSQVADNEPTSRFSFRPGQTRFPARVKVINKEASNEDIDDERIEEPSTRRSRPLPSRSRATLRSRTTTTESENSLENIETSTSRKRPSGFRRRYSQQTQVEANKLDDSKTEESTTSKLQIRRLIPNRFAQQSKIKEVKIEDVNELQTEGPIDETTLRRLRLRPNDSRRYDTYSNSLEVSDDDNTDENDNNDLESLDLVTEKEIEDDGIDFTTLSSLTKPNEEDKSDENEDEPKDESESVDEKEDESEDEDETTLDSIADDTTSTTRRTLKIRKRPLKKIEVLATRQTITEATDEDLNDDNEEVLTTTTESVLRTRPTRRRLVTRRRIANENRFDTSNNFLQSQSQTESQSQSEVEEESIEVTSGASVQSRPTRKRVIFTRTRPKINSEIESEDQGIERISIPLNNEGNEETIEETSEKLIDSVNFRRIKVFRTRPTTGRIADSDSDSIALPRNPSPRTRVFKRPIPTIEAENSESEIDEESKAISSESDDDPREEVATSSTRPSTKKRIYKVLRTKAPKLLIDRPRPAFNLNTRSTTLHPASTRFSKDALPTRAKQVTVRRKFKPTVVSSDTTVEEIDQEKRIALGERNKKIFSKGYRKSLTTTTAPNITPFSTNENTETTEFDDVVDTTDIPLDNNDENVLQKDVTSTKPRFSLSRFTTTTTTRPTTLHHVFAIDIEDEEDSSKNKTEIKENNADEVIKKLQKLIEINRIVEVYSKEEKLKLLKNKKLKSIKLSELTVEKPPVIDKFGEISRETIIKLVKSNYTTTTEAAAPAVNETRSPKNIVFAETIFPEPEISTITLEGLFEREKKSYDVDTDKIEENLPEKSYVSSSVLRAPIPLLRPESNETDPIIISLKSLDKVILSKVQQRQKEDNEENSVTDNPSEETTVLDEDN</sequence>
<feature type="region of interest" description="Disordered" evidence="13">
    <location>
        <begin position="1565"/>
        <end position="1660"/>
    </location>
</feature>
<feature type="domain" description="GH18" evidence="16">
    <location>
        <begin position="24"/>
        <end position="402"/>
    </location>
</feature>
<dbReference type="SMART" id="SM00494">
    <property type="entry name" value="ChtBD2"/>
    <property type="match status" value="1"/>
</dbReference>
<dbReference type="InterPro" id="IPR036508">
    <property type="entry name" value="Chitin-bd_dom_sf"/>
</dbReference>
<dbReference type="InterPro" id="IPR050314">
    <property type="entry name" value="Glycosyl_Hydrlase_18"/>
</dbReference>
<comment type="similarity">
    <text evidence="2">Belongs to the glycosyl hydrolase 18 family. Chitinase class II subfamily.</text>
</comment>
<keyword evidence="7" id="KW-0146">Chitin degradation</keyword>
<dbReference type="SUPFAM" id="SSF54556">
    <property type="entry name" value="Chitinase insertion domain"/>
    <property type="match status" value="1"/>
</dbReference>
<feature type="region of interest" description="Disordered" evidence="13">
    <location>
        <begin position="410"/>
        <end position="454"/>
    </location>
</feature>
<dbReference type="SUPFAM" id="SSF57625">
    <property type="entry name" value="Invertebrate chitin-binding proteins"/>
    <property type="match status" value="1"/>
</dbReference>
<feature type="region of interest" description="Disordered" evidence="13">
    <location>
        <begin position="1841"/>
        <end position="1905"/>
    </location>
</feature>
<evidence type="ECO:0000256" key="1">
    <source>
        <dbReference type="ARBA" id="ARBA00000822"/>
    </source>
</evidence>
<dbReference type="PROSITE" id="PS51910">
    <property type="entry name" value="GH18_2"/>
    <property type="match status" value="1"/>
</dbReference>
<dbReference type="Proteomes" id="UP000183832">
    <property type="component" value="Unassembled WGS sequence"/>
</dbReference>
<dbReference type="PROSITE" id="PS01095">
    <property type="entry name" value="GH18_1"/>
    <property type="match status" value="1"/>
</dbReference>
<feature type="compositionally biased region" description="Basic and acidic residues" evidence="13">
    <location>
        <begin position="1502"/>
        <end position="1513"/>
    </location>
</feature>
<feature type="compositionally biased region" description="Polar residues" evidence="13">
    <location>
        <begin position="1118"/>
        <end position="1129"/>
    </location>
</feature>
<dbReference type="InterPro" id="IPR001223">
    <property type="entry name" value="Glyco_hydro18_cat"/>
</dbReference>
<keyword evidence="10 12" id="KW-0326">Glycosidase</keyword>
<feature type="region of interest" description="Disordered" evidence="13">
    <location>
        <begin position="1354"/>
        <end position="1373"/>
    </location>
</feature>
<feature type="compositionally biased region" description="Low complexity" evidence="13">
    <location>
        <begin position="552"/>
        <end position="561"/>
    </location>
</feature>
<comment type="catalytic activity">
    <reaction evidence="1">
        <text>Random endo-hydrolysis of N-acetyl-beta-D-glucosaminide (1-&gt;4)-beta-linkages in chitin and chitodextrins.</text>
        <dbReference type="EC" id="3.2.1.14"/>
    </reaction>
</comment>
<evidence type="ECO:0000256" key="7">
    <source>
        <dbReference type="ARBA" id="ARBA00023024"/>
    </source>
</evidence>
<evidence type="ECO:0000259" key="16">
    <source>
        <dbReference type="PROSITE" id="PS51910"/>
    </source>
</evidence>
<evidence type="ECO:0000256" key="12">
    <source>
        <dbReference type="RuleBase" id="RU000489"/>
    </source>
</evidence>
<dbReference type="InterPro" id="IPR001579">
    <property type="entry name" value="Glyco_hydro_18_chit_AS"/>
</dbReference>
<dbReference type="PANTHER" id="PTHR11177:SF399">
    <property type="entry name" value="CHITINASE 6, ISOFORM C"/>
    <property type="match status" value="1"/>
</dbReference>
<feature type="compositionally biased region" description="Low complexity" evidence="13">
    <location>
        <begin position="1387"/>
        <end position="1402"/>
    </location>
</feature>
<name>A0A1J1I701_9DIPT</name>
<dbReference type="EMBL" id="CVRI01000042">
    <property type="protein sequence ID" value="CRK95522.1"/>
    <property type="molecule type" value="Genomic_DNA"/>
</dbReference>
<evidence type="ECO:0000259" key="15">
    <source>
        <dbReference type="PROSITE" id="PS50940"/>
    </source>
</evidence>
<feature type="compositionally biased region" description="Polar residues" evidence="13">
    <location>
        <begin position="1145"/>
        <end position="1166"/>
    </location>
</feature>
<evidence type="ECO:0000313" key="17">
    <source>
        <dbReference type="EMBL" id="CRK95522.1"/>
    </source>
</evidence>
<dbReference type="GO" id="GO:0008061">
    <property type="term" value="F:chitin binding"/>
    <property type="evidence" value="ECO:0007669"/>
    <property type="project" value="UniProtKB-KW"/>
</dbReference>
<gene>
    <name evidence="17" type="primary">similar to Chitotriosidase-1</name>
    <name evidence="17" type="ORF">CLUMA_CG008991</name>
</gene>
<feature type="region of interest" description="Disordered" evidence="13">
    <location>
        <begin position="2266"/>
        <end position="2293"/>
    </location>
</feature>
<feature type="region of interest" description="Disordered" evidence="13">
    <location>
        <begin position="991"/>
        <end position="1196"/>
    </location>
</feature>
<keyword evidence="9" id="KW-0119">Carbohydrate metabolism</keyword>
<feature type="compositionally biased region" description="Acidic residues" evidence="13">
    <location>
        <begin position="1622"/>
        <end position="1652"/>
    </location>
</feature>
<dbReference type="SMART" id="SM00636">
    <property type="entry name" value="Glyco_18"/>
    <property type="match status" value="1"/>
</dbReference>
<feature type="non-terminal residue" evidence="17">
    <location>
        <position position="2293"/>
    </location>
</feature>
<keyword evidence="18" id="KW-1185">Reference proteome</keyword>
<dbReference type="Pfam" id="PF00704">
    <property type="entry name" value="Glyco_hydro_18"/>
    <property type="match status" value="1"/>
</dbReference>
<feature type="compositionally biased region" description="Polar residues" evidence="13">
    <location>
        <begin position="791"/>
        <end position="807"/>
    </location>
</feature>
<evidence type="ECO:0000256" key="4">
    <source>
        <dbReference type="ARBA" id="ARBA00022669"/>
    </source>
</evidence>
<feature type="compositionally biased region" description="Polar residues" evidence="13">
    <location>
        <begin position="667"/>
        <end position="676"/>
    </location>
</feature>
<evidence type="ECO:0000256" key="2">
    <source>
        <dbReference type="ARBA" id="ARBA00009121"/>
    </source>
</evidence>
<dbReference type="STRING" id="568069.A0A1J1I701"/>
<evidence type="ECO:0000256" key="9">
    <source>
        <dbReference type="ARBA" id="ARBA00023277"/>
    </source>
</evidence>
<feature type="compositionally biased region" description="Polar residues" evidence="13">
    <location>
        <begin position="1403"/>
        <end position="1412"/>
    </location>
</feature>
<dbReference type="OrthoDB" id="73875at2759"/>
<feature type="compositionally biased region" description="Polar residues" evidence="13">
    <location>
        <begin position="1000"/>
        <end position="1015"/>
    </location>
</feature>
<feature type="compositionally biased region" description="Low complexity" evidence="13">
    <location>
        <begin position="1452"/>
        <end position="1480"/>
    </location>
</feature>
<feature type="region of interest" description="Disordered" evidence="13">
    <location>
        <begin position="726"/>
        <end position="851"/>
    </location>
</feature>
<dbReference type="GO" id="GO:0000272">
    <property type="term" value="P:polysaccharide catabolic process"/>
    <property type="evidence" value="ECO:0007669"/>
    <property type="project" value="UniProtKB-KW"/>
</dbReference>
<dbReference type="GO" id="GO:0008843">
    <property type="term" value="F:endochitinase activity"/>
    <property type="evidence" value="ECO:0007669"/>
    <property type="project" value="UniProtKB-EC"/>
</dbReference>
<feature type="signal peptide" evidence="14">
    <location>
        <begin position="1"/>
        <end position="22"/>
    </location>
</feature>
<feature type="compositionally biased region" description="Acidic residues" evidence="13">
    <location>
        <begin position="1577"/>
        <end position="1593"/>
    </location>
</feature>
<feature type="compositionally biased region" description="Acidic residues" evidence="13">
    <location>
        <begin position="773"/>
        <end position="786"/>
    </location>
</feature>
<dbReference type="FunFam" id="2.170.140.10:FF:000005">
    <property type="entry name" value="Acidic mammalian chitinase"/>
    <property type="match status" value="1"/>
</dbReference>
<feature type="chain" id="PRO_5012588431" description="chitinase" evidence="14">
    <location>
        <begin position="23"/>
        <end position="2293"/>
    </location>
</feature>
<feature type="compositionally biased region" description="Polar residues" evidence="13">
    <location>
        <begin position="1042"/>
        <end position="1060"/>
    </location>
</feature>
<keyword evidence="6 12" id="KW-0378">Hydrolase</keyword>
<evidence type="ECO:0000256" key="8">
    <source>
        <dbReference type="ARBA" id="ARBA00023157"/>
    </source>
</evidence>
<feature type="compositionally biased region" description="Low complexity" evidence="13">
    <location>
        <begin position="1016"/>
        <end position="1033"/>
    </location>
</feature>
<dbReference type="FunFam" id="3.10.50.10:FF:000004">
    <property type="entry name" value="Chitinase 5"/>
    <property type="match status" value="1"/>
</dbReference>
<dbReference type="Pfam" id="PF01607">
    <property type="entry name" value="CBM_14"/>
    <property type="match status" value="1"/>
</dbReference>
<dbReference type="Gene3D" id="3.10.50.10">
    <property type="match status" value="1"/>
</dbReference>
<feature type="region of interest" description="Disordered" evidence="13">
    <location>
        <begin position="682"/>
        <end position="701"/>
    </location>
</feature>
<dbReference type="InterPro" id="IPR017853">
    <property type="entry name" value="GH"/>
</dbReference>
<feature type="compositionally biased region" description="Polar residues" evidence="13">
    <location>
        <begin position="410"/>
        <end position="427"/>
    </location>
</feature>
<evidence type="ECO:0000256" key="5">
    <source>
        <dbReference type="ARBA" id="ARBA00022729"/>
    </source>
</evidence>
<evidence type="ECO:0000313" key="18">
    <source>
        <dbReference type="Proteomes" id="UP000183832"/>
    </source>
</evidence>
<organism evidence="17 18">
    <name type="scientific">Clunio marinus</name>
    <dbReference type="NCBI Taxonomy" id="568069"/>
    <lineage>
        <taxon>Eukaryota</taxon>
        <taxon>Metazoa</taxon>
        <taxon>Ecdysozoa</taxon>
        <taxon>Arthropoda</taxon>
        <taxon>Hexapoda</taxon>
        <taxon>Insecta</taxon>
        <taxon>Pterygota</taxon>
        <taxon>Neoptera</taxon>
        <taxon>Endopterygota</taxon>
        <taxon>Diptera</taxon>
        <taxon>Nematocera</taxon>
        <taxon>Chironomoidea</taxon>
        <taxon>Chironomidae</taxon>
        <taxon>Clunio</taxon>
    </lineage>
</organism>
<feature type="compositionally biased region" description="Basic and acidic residues" evidence="13">
    <location>
        <begin position="655"/>
        <end position="666"/>
    </location>
</feature>
<reference evidence="17 18" key="1">
    <citation type="submission" date="2015-04" db="EMBL/GenBank/DDBJ databases">
        <authorList>
            <person name="Syromyatnikov M.Y."/>
            <person name="Popov V.N."/>
        </authorList>
    </citation>
    <scope>NUCLEOTIDE SEQUENCE [LARGE SCALE GENOMIC DNA]</scope>
</reference>
<keyword evidence="11" id="KW-0624">Polysaccharide degradation</keyword>
<dbReference type="InterPro" id="IPR011583">
    <property type="entry name" value="Chitinase_II/V-like_cat"/>
</dbReference>
<dbReference type="SUPFAM" id="SSF51445">
    <property type="entry name" value="(Trans)glycosidases"/>
    <property type="match status" value="1"/>
</dbReference>
<feature type="domain" description="Chitin-binding type-2" evidence="15">
    <location>
        <begin position="454"/>
        <end position="513"/>
    </location>
</feature>